<feature type="region of interest" description="Disordered" evidence="1">
    <location>
        <begin position="1"/>
        <end position="20"/>
    </location>
</feature>
<sequence length="118" mass="12742">MAIRTDEDVWNETETGPGARERIVDFLGQNRGKAFSAMEIHDHAFDTPTPDPDDDPSSYSAIITQMTIHLSALSYLGKVEGKPLPNDELPNDSEGGHKAYYTATEGDGDGGDGEGNED</sequence>
<reference evidence="2" key="1">
    <citation type="submission" date="2022-09" db="EMBL/GenBank/DDBJ databases">
        <title>Haloadaptaus new haloarchaeum isolated from saline soil.</title>
        <authorList>
            <person name="Duran-Viseras A."/>
            <person name="Sanchez-Porro C."/>
            <person name="Ventosa A."/>
        </authorList>
    </citation>
    <scope>NUCLEOTIDE SEQUENCE</scope>
    <source>
        <strain evidence="2">F3-133</strain>
    </source>
</reference>
<proteinExistence type="predicted"/>
<feature type="compositionally biased region" description="Acidic residues" evidence="1">
    <location>
        <begin position="106"/>
        <end position="118"/>
    </location>
</feature>
<gene>
    <name evidence="2" type="ORF">EGH25_02090</name>
</gene>
<evidence type="ECO:0000256" key="1">
    <source>
        <dbReference type="SAM" id="MobiDB-lite"/>
    </source>
</evidence>
<dbReference type="AlphaFoldDB" id="A0A9Q4C1E5"/>
<comment type="caution">
    <text evidence="2">The sequence shown here is derived from an EMBL/GenBank/DDBJ whole genome shotgun (WGS) entry which is preliminary data.</text>
</comment>
<dbReference type="Proteomes" id="UP001149411">
    <property type="component" value="Unassembled WGS sequence"/>
</dbReference>
<dbReference type="RefSeq" id="WP_266085829.1">
    <property type="nucleotide sequence ID" value="NZ_RKLV01000002.1"/>
</dbReference>
<name>A0A9Q4C1E5_9EURY</name>
<evidence type="ECO:0000313" key="2">
    <source>
        <dbReference type="EMBL" id="MCX2818145.1"/>
    </source>
</evidence>
<feature type="region of interest" description="Disordered" evidence="1">
    <location>
        <begin position="79"/>
        <end position="118"/>
    </location>
</feature>
<organism evidence="2 3">
    <name type="scientific">Halorutilus salinus</name>
    <dbReference type="NCBI Taxonomy" id="2487751"/>
    <lineage>
        <taxon>Archaea</taxon>
        <taxon>Methanobacteriati</taxon>
        <taxon>Methanobacteriota</taxon>
        <taxon>Stenosarchaea group</taxon>
        <taxon>Halobacteria</taxon>
        <taxon>Halorutilales</taxon>
        <taxon>Halorutilaceae</taxon>
        <taxon>Halorutilus</taxon>
    </lineage>
</organism>
<evidence type="ECO:0000313" key="3">
    <source>
        <dbReference type="Proteomes" id="UP001149411"/>
    </source>
</evidence>
<protein>
    <submittedName>
        <fullName evidence="2">Uncharacterized protein</fullName>
    </submittedName>
</protein>
<accession>A0A9Q4C1E5</accession>
<dbReference type="EMBL" id="RKLV01000002">
    <property type="protein sequence ID" value="MCX2818145.1"/>
    <property type="molecule type" value="Genomic_DNA"/>
</dbReference>
<keyword evidence="3" id="KW-1185">Reference proteome</keyword>